<evidence type="ECO:0000313" key="1">
    <source>
        <dbReference type="EMBL" id="JAD64969.1"/>
    </source>
</evidence>
<dbReference type="AlphaFoldDB" id="A0A0A9BLX4"/>
<organism evidence="1">
    <name type="scientific">Arundo donax</name>
    <name type="common">Giant reed</name>
    <name type="synonym">Donax arundinaceus</name>
    <dbReference type="NCBI Taxonomy" id="35708"/>
    <lineage>
        <taxon>Eukaryota</taxon>
        <taxon>Viridiplantae</taxon>
        <taxon>Streptophyta</taxon>
        <taxon>Embryophyta</taxon>
        <taxon>Tracheophyta</taxon>
        <taxon>Spermatophyta</taxon>
        <taxon>Magnoliopsida</taxon>
        <taxon>Liliopsida</taxon>
        <taxon>Poales</taxon>
        <taxon>Poaceae</taxon>
        <taxon>PACMAD clade</taxon>
        <taxon>Arundinoideae</taxon>
        <taxon>Arundineae</taxon>
        <taxon>Arundo</taxon>
    </lineage>
</organism>
<name>A0A0A9BLX4_ARUDO</name>
<accession>A0A0A9BLX4</accession>
<reference evidence="1" key="1">
    <citation type="submission" date="2014-09" db="EMBL/GenBank/DDBJ databases">
        <authorList>
            <person name="Magalhaes I.L.F."/>
            <person name="Oliveira U."/>
            <person name="Santos F.R."/>
            <person name="Vidigal T.H.D.A."/>
            <person name="Brescovit A.D."/>
            <person name="Santos A.J."/>
        </authorList>
    </citation>
    <scope>NUCLEOTIDE SEQUENCE</scope>
    <source>
        <tissue evidence="1">Shoot tissue taken approximately 20 cm above the soil surface</tissue>
    </source>
</reference>
<protein>
    <submittedName>
        <fullName evidence="1">Uncharacterized protein</fullName>
    </submittedName>
</protein>
<proteinExistence type="predicted"/>
<sequence length="37" mass="4387">MPHLIDNFYKSSVDTSMRVVFYKMTKQTTSQEQARAF</sequence>
<dbReference type="EMBL" id="GBRH01232926">
    <property type="protein sequence ID" value="JAD64969.1"/>
    <property type="molecule type" value="Transcribed_RNA"/>
</dbReference>
<reference evidence="1" key="2">
    <citation type="journal article" date="2015" name="Data Brief">
        <title>Shoot transcriptome of the giant reed, Arundo donax.</title>
        <authorList>
            <person name="Barrero R.A."/>
            <person name="Guerrero F.D."/>
            <person name="Moolhuijzen P."/>
            <person name="Goolsby J.A."/>
            <person name="Tidwell J."/>
            <person name="Bellgard S.E."/>
            <person name="Bellgard M.I."/>
        </authorList>
    </citation>
    <scope>NUCLEOTIDE SEQUENCE</scope>
    <source>
        <tissue evidence="1">Shoot tissue taken approximately 20 cm above the soil surface</tissue>
    </source>
</reference>